<dbReference type="EMBL" id="JACRDE010000017">
    <property type="protein sequence ID" value="MBI5247954.1"/>
    <property type="molecule type" value="Genomic_DNA"/>
</dbReference>
<dbReference type="Proteomes" id="UP000807825">
    <property type="component" value="Unassembled WGS sequence"/>
</dbReference>
<dbReference type="AlphaFoldDB" id="A0A9D6UXX8"/>
<proteinExistence type="predicted"/>
<accession>A0A9D6UXX8</accession>
<organism evidence="1 2">
    <name type="scientific">Desulfomonile tiedjei</name>
    <dbReference type="NCBI Taxonomy" id="2358"/>
    <lineage>
        <taxon>Bacteria</taxon>
        <taxon>Pseudomonadati</taxon>
        <taxon>Thermodesulfobacteriota</taxon>
        <taxon>Desulfomonilia</taxon>
        <taxon>Desulfomonilales</taxon>
        <taxon>Desulfomonilaceae</taxon>
        <taxon>Desulfomonile</taxon>
    </lineage>
</organism>
<dbReference type="SUPFAM" id="SSF46785">
    <property type="entry name" value="Winged helix' DNA-binding domain"/>
    <property type="match status" value="1"/>
</dbReference>
<protein>
    <recommendedName>
        <fullName evidence="3">Winged helix-turn-helix domain-containing protein</fullName>
    </recommendedName>
</protein>
<dbReference type="InterPro" id="IPR036390">
    <property type="entry name" value="WH_DNA-bd_sf"/>
</dbReference>
<name>A0A9D6UXX8_9BACT</name>
<sequence length="86" mass="9670">MDEGVDPTAMCRSLVDKFSQSEQLRSVAVPEILVLFEDWLEELENEVVTTIKRRGSLTPEDISRDLGVSESGAMFLITKLKRDGKI</sequence>
<reference evidence="1" key="1">
    <citation type="submission" date="2020-07" db="EMBL/GenBank/DDBJ databases">
        <title>Huge and variable diversity of episymbiotic CPR bacteria and DPANN archaea in groundwater ecosystems.</title>
        <authorList>
            <person name="He C.Y."/>
            <person name="Keren R."/>
            <person name="Whittaker M."/>
            <person name="Farag I.F."/>
            <person name="Doudna J."/>
            <person name="Cate J.H.D."/>
            <person name="Banfield J.F."/>
        </authorList>
    </citation>
    <scope>NUCLEOTIDE SEQUENCE</scope>
    <source>
        <strain evidence="1">NC_groundwater_1664_Pr3_B-0.1um_52_9</strain>
    </source>
</reference>
<evidence type="ECO:0000313" key="1">
    <source>
        <dbReference type="EMBL" id="MBI5247954.1"/>
    </source>
</evidence>
<comment type="caution">
    <text evidence="1">The sequence shown here is derived from an EMBL/GenBank/DDBJ whole genome shotgun (WGS) entry which is preliminary data.</text>
</comment>
<evidence type="ECO:0000313" key="2">
    <source>
        <dbReference type="Proteomes" id="UP000807825"/>
    </source>
</evidence>
<evidence type="ECO:0008006" key="3">
    <source>
        <dbReference type="Google" id="ProtNLM"/>
    </source>
</evidence>
<gene>
    <name evidence="1" type="ORF">HY912_00535</name>
</gene>